<protein>
    <submittedName>
        <fullName evidence="1">Uncharacterized protein</fullName>
    </submittedName>
</protein>
<keyword evidence="2" id="KW-1185">Reference proteome</keyword>
<gene>
    <name evidence="1" type="ORF">MILVUS5_LOCUS40408</name>
</gene>
<organism evidence="1 2">
    <name type="scientific">Trifolium pratense</name>
    <name type="common">Red clover</name>
    <dbReference type="NCBI Taxonomy" id="57577"/>
    <lineage>
        <taxon>Eukaryota</taxon>
        <taxon>Viridiplantae</taxon>
        <taxon>Streptophyta</taxon>
        <taxon>Embryophyta</taxon>
        <taxon>Tracheophyta</taxon>
        <taxon>Spermatophyta</taxon>
        <taxon>Magnoliopsida</taxon>
        <taxon>eudicotyledons</taxon>
        <taxon>Gunneridae</taxon>
        <taxon>Pentapetalae</taxon>
        <taxon>rosids</taxon>
        <taxon>fabids</taxon>
        <taxon>Fabales</taxon>
        <taxon>Fabaceae</taxon>
        <taxon>Papilionoideae</taxon>
        <taxon>50 kb inversion clade</taxon>
        <taxon>NPAAA clade</taxon>
        <taxon>Hologalegina</taxon>
        <taxon>IRL clade</taxon>
        <taxon>Trifolieae</taxon>
        <taxon>Trifolium</taxon>
    </lineage>
</organism>
<reference evidence="1" key="1">
    <citation type="submission" date="2023-10" db="EMBL/GenBank/DDBJ databases">
        <authorList>
            <person name="Rodriguez Cubillos JULIANA M."/>
            <person name="De Vega J."/>
        </authorList>
    </citation>
    <scope>NUCLEOTIDE SEQUENCE</scope>
</reference>
<dbReference type="Proteomes" id="UP001177021">
    <property type="component" value="Unassembled WGS sequence"/>
</dbReference>
<proteinExistence type="predicted"/>
<name>A0ACB0MBQ5_TRIPR</name>
<accession>A0ACB0MBQ5</accession>
<comment type="caution">
    <text evidence="1">The sequence shown here is derived from an EMBL/GenBank/DDBJ whole genome shotgun (WGS) entry which is preliminary data.</text>
</comment>
<dbReference type="EMBL" id="CASHSV030000823">
    <property type="protein sequence ID" value="CAJ2678033.1"/>
    <property type="molecule type" value="Genomic_DNA"/>
</dbReference>
<evidence type="ECO:0000313" key="1">
    <source>
        <dbReference type="EMBL" id="CAJ2678033.1"/>
    </source>
</evidence>
<evidence type="ECO:0000313" key="2">
    <source>
        <dbReference type="Proteomes" id="UP001177021"/>
    </source>
</evidence>
<sequence>MESMWDRLKPALLMIGVQIVFSACNILYKFAIFDGMSTIVIAAYRLAFAAVTTIPLALIFERKRPKMTWRVFNLSLLSGLFAGLLFQNLFYGALVLAPATLVSAIYNLVPSITFVLAVSLGLEKLNWGAATGKAKVAGTILGLAGALLLIFYKGVEFDIWPFAINLLDPNKSQTGHVTDTTTELLGVICVILSCFCFSIWLIIQAKITEVYPCPQSSIALMSIIGTIQCVILGFIVERDLNEWKLGWDVRLFTVAFSGILASGVMILVMAWVVQMKGPLYASAFNPLMLLFVAIVASMLLDEQLNLGSILGGALIVCGLYTVLWGKGGEIQKKIELEPTQIIGDFEATRPLLSP</sequence>